<feature type="compositionally biased region" description="Basic and acidic residues" evidence="1">
    <location>
        <begin position="189"/>
        <end position="200"/>
    </location>
</feature>
<evidence type="ECO:0000256" key="1">
    <source>
        <dbReference type="SAM" id="MobiDB-lite"/>
    </source>
</evidence>
<evidence type="ECO:0000313" key="2">
    <source>
        <dbReference type="EMBL" id="RSM11257.1"/>
    </source>
</evidence>
<gene>
    <name evidence="2" type="ORF">CEP52_003130</name>
</gene>
<feature type="region of interest" description="Disordered" evidence="1">
    <location>
        <begin position="1"/>
        <end position="77"/>
    </location>
</feature>
<dbReference type="EMBL" id="NKCK01000019">
    <property type="protein sequence ID" value="RSM11257.1"/>
    <property type="molecule type" value="Genomic_DNA"/>
</dbReference>
<comment type="caution">
    <text evidence="2">The sequence shown here is derived from an EMBL/GenBank/DDBJ whole genome shotgun (WGS) entry which is preliminary data.</text>
</comment>
<organism evidence="2 3">
    <name type="scientific">Fusarium oligoseptatum</name>
    <dbReference type="NCBI Taxonomy" id="2604345"/>
    <lineage>
        <taxon>Eukaryota</taxon>
        <taxon>Fungi</taxon>
        <taxon>Dikarya</taxon>
        <taxon>Ascomycota</taxon>
        <taxon>Pezizomycotina</taxon>
        <taxon>Sordariomycetes</taxon>
        <taxon>Hypocreomycetidae</taxon>
        <taxon>Hypocreales</taxon>
        <taxon>Nectriaceae</taxon>
        <taxon>Fusarium</taxon>
        <taxon>Fusarium solani species complex</taxon>
    </lineage>
</organism>
<keyword evidence="3" id="KW-1185">Reference proteome</keyword>
<feature type="compositionally biased region" description="Basic and acidic residues" evidence="1">
    <location>
        <begin position="20"/>
        <end position="40"/>
    </location>
</feature>
<feature type="compositionally biased region" description="Basic residues" evidence="1">
    <location>
        <begin position="1"/>
        <end position="12"/>
    </location>
</feature>
<protein>
    <submittedName>
        <fullName evidence="2">Uncharacterized protein</fullName>
    </submittedName>
</protein>
<sequence>MAKPSKKGKGPRRSLNGPGLDEKSLDKLTTSIDKKLTSNDHKRKQPPTKAAGDQHQKRQRNSEGSASEKKGSKIDNKTLLEEIKSLGGDERDLELIQDIDSEDEAFVQDSKAVDKSLKDELAAFSKQLGFEEVEVSEASDDEEEAEEEEDDDEEEGDEDEDEFEEEDEEEEEETKDVIPKKVGNLAFEPRADWHAAELRKLPGPNSDGPSSFKGSSRL</sequence>
<feature type="compositionally biased region" description="Acidic residues" evidence="1">
    <location>
        <begin position="131"/>
        <end position="174"/>
    </location>
</feature>
<feature type="region of interest" description="Disordered" evidence="1">
    <location>
        <begin position="125"/>
        <end position="218"/>
    </location>
</feature>
<dbReference type="STRING" id="1325735.A0A428UAC5"/>
<feature type="compositionally biased region" description="Polar residues" evidence="1">
    <location>
        <begin position="207"/>
        <end position="218"/>
    </location>
</feature>
<accession>A0A428UAC5</accession>
<evidence type="ECO:0000313" key="3">
    <source>
        <dbReference type="Proteomes" id="UP000287144"/>
    </source>
</evidence>
<reference evidence="2 3" key="1">
    <citation type="submission" date="2017-06" db="EMBL/GenBank/DDBJ databases">
        <title>Comparative genomic analysis of Ambrosia Fusariam Clade fungi.</title>
        <authorList>
            <person name="Stajich J.E."/>
            <person name="Carrillo J."/>
            <person name="Kijimoto T."/>
            <person name="Eskalen A."/>
            <person name="O'Donnell K."/>
            <person name="Kasson M."/>
        </authorList>
    </citation>
    <scope>NUCLEOTIDE SEQUENCE [LARGE SCALE GENOMIC DNA]</scope>
    <source>
        <strain evidence="2 3">NRRL62579</strain>
    </source>
</reference>
<name>A0A428UAC5_9HYPO</name>
<feature type="compositionally biased region" description="Basic and acidic residues" evidence="1">
    <location>
        <begin position="66"/>
        <end position="77"/>
    </location>
</feature>
<dbReference type="AlphaFoldDB" id="A0A428UAC5"/>
<proteinExistence type="predicted"/>
<dbReference type="Proteomes" id="UP000287144">
    <property type="component" value="Unassembled WGS sequence"/>
</dbReference>